<organism evidence="5">
    <name type="scientific">Mesoaciditoga lauensis</name>
    <dbReference type="NCBI Taxonomy" id="1495039"/>
    <lineage>
        <taxon>Bacteria</taxon>
        <taxon>Thermotogati</taxon>
        <taxon>Thermotogota</taxon>
        <taxon>Thermotogae</taxon>
        <taxon>Mesoaciditogales</taxon>
        <taxon>Mesoaciditogaceae</taxon>
        <taxon>Mesoaciditoga</taxon>
    </lineage>
</organism>
<accession>A0A7V3RFJ2</accession>
<proteinExistence type="predicted"/>
<dbReference type="AlphaFoldDB" id="A0A7V3RFJ2"/>
<dbReference type="InterPro" id="IPR011006">
    <property type="entry name" value="CheY-like_superfamily"/>
</dbReference>
<dbReference type="InterPro" id="IPR001789">
    <property type="entry name" value="Sig_transdc_resp-reg_receiver"/>
</dbReference>
<evidence type="ECO:0000313" key="5">
    <source>
        <dbReference type="EMBL" id="HGE75637.1"/>
    </source>
</evidence>
<evidence type="ECO:0000256" key="2">
    <source>
        <dbReference type="ARBA" id="ARBA00023012"/>
    </source>
</evidence>
<keyword evidence="1 3" id="KW-0597">Phosphoprotein</keyword>
<dbReference type="SUPFAM" id="SSF52172">
    <property type="entry name" value="CheY-like"/>
    <property type="match status" value="1"/>
</dbReference>
<sequence length="120" mass="12956">MIKVLVVDDSDVLRKIAIFNLSKAGFETYEAHDGMDGIEKMIAVKPDIVVLDIMMPKLDGFQVLSKVKKDPELGSIKFIVLTAKGGDGDFENAKKLGADAFMTKPFSPKALVEAVISLAG</sequence>
<keyword evidence="2" id="KW-0902">Two-component regulatory system</keyword>
<name>A0A7V3RFJ2_9BACT</name>
<reference evidence="5" key="1">
    <citation type="journal article" date="2020" name="mSystems">
        <title>Genome- and Community-Level Interaction Insights into Carbon Utilization and Element Cycling Functions of Hydrothermarchaeota in Hydrothermal Sediment.</title>
        <authorList>
            <person name="Zhou Z."/>
            <person name="Liu Y."/>
            <person name="Xu W."/>
            <person name="Pan J."/>
            <person name="Luo Z.H."/>
            <person name="Li M."/>
        </authorList>
    </citation>
    <scope>NUCLEOTIDE SEQUENCE [LARGE SCALE GENOMIC DNA]</scope>
    <source>
        <strain evidence="5">SpSt-966</strain>
    </source>
</reference>
<dbReference type="SMART" id="SM00448">
    <property type="entry name" value="REC"/>
    <property type="match status" value="1"/>
</dbReference>
<comment type="caution">
    <text evidence="5">The sequence shown here is derived from an EMBL/GenBank/DDBJ whole genome shotgun (WGS) entry which is preliminary data.</text>
</comment>
<feature type="domain" description="Response regulatory" evidence="4">
    <location>
        <begin position="3"/>
        <end position="119"/>
    </location>
</feature>
<dbReference type="EMBL" id="DTPE01000232">
    <property type="protein sequence ID" value="HGE75637.1"/>
    <property type="molecule type" value="Genomic_DNA"/>
</dbReference>
<evidence type="ECO:0000256" key="1">
    <source>
        <dbReference type="ARBA" id="ARBA00022553"/>
    </source>
</evidence>
<dbReference type="PROSITE" id="PS50110">
    <property type="entry name" value="RESPONSE_REGULATORY"/>
    <property type="match status" value="1"/>
</dbReference>
<evidence type="ECO:0000256" key="3">
    <source>
        <dbReference type="PROSITE-ProRule" id="PRU00169"/>
    </source>
</evidence>
<dbReference type="Pfam" id="PF00072">
    <property type="entry name" value="Response_reg"/>
    <property type="match status" value="1"/>
</dbReference>
<feature type="modified residue" description="4-aspartylphosphate" evidence="3">
    <location>
        <position position="52"/>
    </location>
</feature>
<dbReference type="PANTHER" id="PTHR44591:SF14">
    <property type="entry name" value="PROTEIN PILG"/>
    <property type="match status" value="1"/>
</dbReference>
<dbReference type="Gene3D" id="3.40.50.2300">
    <property type="match status" value="1"/>
</dbReference>
<dbReference type="InterPro" id="IPR050595">
    <property type="entry name" value="Bact_response_regulator"/>
</dbReference>
<dbReference type="PANTHER" id="PTHR44591">
    <property type="entry name" value="STRESS RESPONSE REGULATOR PROTEIN 1"/>
    <property type="match status" value="1"/>
</dbReference>
<evidence type="ECO:0000259" key="4">
    <source>
        <dbReference type="PROSITE" id="PS50110"/>
    </source>
</evidence>
<gene>
    <name evidence="5" type="ORF">ENX73_05885</name>
</gene>
<dbReference type="GO" id="GO:0000160">
    <property type="term" value="P:phosphorelay signal transduction system"/>
    <property type="evidence" value="ECO:0007669"/>
    <property type="project" value="UniProtKB-KW"/>
</dbReference>
<protein>
    <submittedName>
        <fullName evidence="5">Response regulator</fullName>
    </submittedName>
</protein>